<dbReference type="InterPro" id="IPR050665">
    <property type="entry name" value="Cytochrome_P450_Monooxygen"/>
</dbReference>
<dbReference type="EMBL" id="OOIL02001452">
    <property type="protein sequence ID" value="VFQ75932.1"/>
    <property type="molecule type" value="Genomic_DNA"/>
</dbReference>
<keyword evidence="3" id="KW-0349">Heme</keyword>
<accession>A0A484LHJ2</accession>
<evidence type="ECO:0000256" key="1">
    <source>
        <dbReference type="ARBA" id="ARBA00004370"/>
    </source>
</evidence>
<keyword evidence="6 11" id="KW-1133">Transmembrane helix</keyword>
<gene>
    <name evidence="12" type="ORF">CCAM_LOCUS17708</name>
</gene>
<dbReference type="GO" id="GO:0016705">
    <property type="term" value="F:oxidoreductase activity, acting on paired donors, with incorporation or reduction of molecular oxygen"/>
    <property type="evidence" value="ECO:0007669"/>
    <property type="project" value="InterPro"/>
</dbReference>
<dbReference type="OrthoDB" id="1470350at2759"/>
<evidence type="ECO:0000256" key="7">
    <source>
        <dbReference type="ARBA" id="ARBA00023002"/>
    </source>
</evidence>
<dbReference type="GO" id="GO:0020037">
    <property type="term" value="F:heme binding"/>
    <property type="evidence" value="ECO:0007669"/>
    <property type="project" value="InterPro"/>
</dbReference>
<organism evidence="12 13">
    <name type="scientific">Cuscuta campestris</name>
    <dbReference type="NCBI Taxonomy" id="132261"/>
    <lineage>
        <taxon>Eukaryota</taxon>
        <taxon>Viridiplantae</taxon>
        <taxon>Streptophyta</taxon>
        <taxon>Embryophyta</taxon>
        <taxon>Tracheophyta</taxon>
        <taxon>Spermatophyta</taxon>
        <taxon>Magnoliopsida</taxon>
        <taxon>eudicotyledons</taxon>
        <taxon>Gunneridae</taxon>
        <taxon>Pentapetalae</taxon>
        <taxon>asterids</taxon>
        <taxon>lamiids</taxon>
        <taxon>Solanales</taxon>
        <taxon>Convolvulaceae</taxon>
        <taxon>Cuscuteae</taxon>
        <taxon>Cuscuta</taxon>
        <taxon>Cuscuta subgen. Grammica</taxon>
        <taxon>Cuscuta sect. Cleistogrammica</taxon>
    </lineage>
</organism>
<protein>
    <recommendedName>
        <fullName evidence="14">Cytochrome P450</fullName>
    </recommendedName>
</protein>
<comment type="subcellular location">
    <subcellularLocation>
        <location evidence="1">Membrane</location>
    </subcellularLocation>
</comment>
<keyword evidence="8" id="KW-0408">Iron</keyword>
<dbReference type="GO" id="GO:0016020">
    <property type="term" value="C:membrane"/>
    <property type="evidence" value="ECO:0007669"/>
    <property type="project" value="UniProtKB-SubCell"/>
</dbReference>
<keyword evidence="9" id="KW-0503">Monooxygenase</keyword>
<keyword evidence="4 11" id="KW-0812">Transmembrane</keyword>
<evidence type="ECO:0000256" key="10">
    <source>
        <dbReference type="ARBA" id="ARBA00023136"/>
    </source>
</evidence>
<dbReference type="AlphaFoldDB" id="A0A484LHJ2"/>
<evidence type="ECO:0000313" key="12">
    <source>
        <dbReference type="EMBL" id="VFQ75932.1"/>
    </source>
</evidence>
<keyword evidence="7" id="KW-0560">Oxidoreductase</keyword>
<sequence>MEAVHSFFFLLALGFFFLLWRALVWVWFKPKRFERILKQPGLKGNPYRVLSGDMKDLATMTSDATSKPMNLSDDYIAPRIIPIYLHLINTYGKNCYVWMGPSPMVLITDPGLVKEILHKHNLFQKPQSNPLARKLALGVASLEKDKWEKHRRLINPAFYTEKLKVTMVMYESLRLYPPVADVARRTVEETKVGDIVFPPGVMLSLPILLLHLDILTLRYGVKMQKSSNQAGLMKG</sequence>
<evidence type="ECO:0000256" key="9">
    <source>
        <dbReference type="ARBA" id="ARBA00023033"/>
    </source>
</evidence>
<reference evidence="12 13" key="1">
    <citation type="submission" date="2018-04" db="EMBL/GenBank/DDBJ databases">
        <authorList>
            <person name="Vogel A."/>
        </authorList>
    </citation>
    <scope>NUCLEOTIDE SEQUENCE [LARGE SCALE GENOMIC DNA]</scope>
</reference>
<evidence type="ECO:0000256" key="8">
    <source>
        <dbReference type="ARBA" id="ARBA00023004"/>
    </source>
</evidence>
<dbReference type="Proteomes" id="UP000595140">
    <property type="component" value="Unassembled WGS sequence"/>
</dbReference>
<keyword evidence="5" id="KW-0479">Metal-binding</keyword>
<dbReference type="SUPFAM" id="SSF48264">
    <property type="entry name" value="Cytochrome P450"/>
    <property type="match status" value="2"/>
</dbReference>
<evidence type="ECO:0000256" key="6">
    <source>
        <dbReference type="ARBA" id="ARBA00022989"/>
    </source>
</evidence>
<evidence type="ECO:0008006" key="14">
    <source>
        <dbReference type="Google" id="ProtNLM"/>
    </source>
</evidence>
<dbReference type="GO" id="GO:0004497">
    <property type="term" value="F:monooxygenase activity"/>
    <property type="evidence" value="ECO:0007669"/>
    <property type="project" value="UniProtKB-KW"/>
</dbReference>
<proteinExistence type="inferred from homology"/>
<evidence type="ECO:0000256" key="5">
    <source>
        <dbReference type="ARBA" id="ARBA00022723"/>
    </source>
</evidence>
<feature type="transmembrane region" description="Helical" evidence="11">
    <location>
        <begin position="6"/>
        <end position="28"/>
    </location>
</feature>
<keyword evidence="13" id="KW-1185">Reference proteome</keyword>
<evidence type="ECO:0000313" key="13">
    <source>
        <dbReference type="Proteomes" id="UP000595140"/>
    </source>
</evidence>
<keyword evidence="10 11" id="KW-0472">Membrane</keyword>
<dbReference type="Pfam" id="PF00067">
    <property type="entry name" value="p450"/>
    <property type="match status" value="2"/>
</dbReference>
<dbReference type="PANTHER" id="PTHR24282">
    <property type="entry name" value="CYTOCHROME P450 FAMILY MEMBER"/>
    <property type="match status" value="1"/>
</dbReference>
<dbReference type="InterPro" id="IPR001128">
    <property type="entry name" value="Cyt_P450"/>
</dbReference>
<name>A0A484LHJ2_9ASTE</name>
<dbReference type="PANTHER" id="PTHR24282:SF273">
    <property type="entry name" value="CYTOCHROME P450 CYP72A219-LIKE"/>
    <property type="match status" value="1"/>
</dbReference>
<dbReference type="InterPro" id="IPR036396">
    <property type="entry name" value="Cyt_P450_sf"/>
</dbReference>
<evidence type="ECO:0000256" key="11">
    <source>
        <dbReference type="SAM" id="Phobius"/>
    </source>
</evidence>
<evidence type="ECO:0000256" key="3">
    <source>
        <dbReference type="ARBA" id="ARBA00022617"/>
    </source>
</evidence>
<evidence type="ECO:0000256" key="4">
    <source>
        <dbReference type="ARBA" id="ARBA00022692"/>
    </source>
</evidence>
<comment type="similarity">
    <text evidence="2">Belongs to the cytochrome P450 family.</text>
</comment>
<evidence type="ECO:0000256" key="2">
    <source>
        <dbReference type="ARBA" id="ARBA00010617"/>
    </source>
</evidence>
<dbReference type="Gene3D" id="1.10.630.10">
    <property type="entry name" value="Cytochrome P450"/>
    <property type="match status" value="2"/>
</dbReference>
<dbReference type="GO" id="GO:0005506">
    <property type="term" value="F:iron ion binding"/>
    <property type="evidence" value="ECO:0007669"/>
    <property type="project" value="InterPro"/>
</dbReference>